<evidence type="ECO:0000256" key="2">
    <source>
        <dbReference type="ARBA" id="ARBA00006402"/>
    </source>
</evidence>
<dbReference type="Pfam" id="PF00072">
    <property type="entry name" value="Response_reg"/>
    <property type="match status" value="1"/>
</dbReference>
<keyword evidence="6" id="KW-0418">Kinase</keyword>
<evidence type="ECO:0000256" key="9">
    <source>
        <dbReference type="PROSITE-ProRule" id="PRU00169"/>
    </source>
</evidence>
<keyword evidence="10" id="KW-0175">Coiled coil</keyword>
<name>A0A3S1ATY9_9CYAN</name>
<keyword evidence="14" id="KW-1185">Reference proteome</keyword>
<dbReference type="FunFam" id="3.30.565.10:FF:000010">
    <property type="entry name" value="Sensor histidine kinase RcsC"/>
    <property type="match status" value="1"/>
</dbReference>
<evidence type="ECO:0000256" key="5">
    <source>
        <dbReference type="ARBA" id="ARBA00022679"/>
    </source>
</evidence>
<keyword evidence="5" id="KW-0808">Transferase</keyword>
<evidence type="ECO:0000256" key="6">
    <source>
        <dbReference type="ARBA" id="ARBA00022777"/>
    </source>
</evidence>
<dbReference type="EC" id="2.7.13.3" evidence="3"/>
<dbReference type="CDD" id="cd00156">
    <property type="entry name" value="REC"/>
    <property type="match status" value="1"/>
</dbReference>
<dbReference type="CDD" id="cd16922">
    <property type="entry name" value="HATPase_EvgS-ArcB-TorS-like"/>
    <property type="match status" value="1"/>
</dbReference>
<organism evidence="13 14">
    <name type="scientific">Dulcicalothrix desertica PCC 7102</name>
    <dbReference type="NCBI Taxonomy" id="232991"/>
    <lineage>
        <taxon>Bacteria</taxon>
        <taxon>Bacillati</taxon>
        <taxon>Cyanobacteriota</taxon>
        <taxon>Cyanophyceae</taxon>
        <taxon>Nostocales</taxon>
        <taxon>Calotrichaceae</taxon>
        <taxon>Dulcicalothrix</taxon>
    </lineage>
</organism>
<evidence type="ECO:0000256" key="3">
    <source>
        <dbReference type="ARBA" id="ARBA00012438"/>
    </source>
</evidence>
<comment type="similarity">
    <text evidence="2">In the N-terminal section; belongs to the phytochrome family.</text>
</comment>
<feature type="coiled-coil region" evidence="10">
    <location>
        <begin position="136"/>
        <end position="173"/>
    </location>
</feature>
<reference evidence="13" key="2">
    <citation type="journal article" date="2019" name="Genome Biol. Evol.">
        <title>Day and night: Metabolic profiles and evolutionary relationships of six axenic non-marine cyanobacteria.</title>
        <authorList>
            <person name="Will S.E."/>
            <person name="Henke P."/>
            <person name="Boedeker C."/>
            <person name="Huang S."/>
            <person name="Brinkmann H."/>
            <person name="Rohde M."/>
            <person name="Jarek M."/>
            <person name="Friedl T."/>
            <person name="Seufert S."/>
            <person name="Schumacher M."/>
            <person name="Overmann J."/>
            <person name="Neumann-Schaal M."/>
            <person name="Petersen J."/>
        </authorList>
    </citation>
    <scope>NUCLEOTIDE SEQUENCE [LARGE SCALE GENOMIC DNA]</scope>
    <source>
        <strain evidence="13">PCC 7102</strain>
    </source>
</reference>
<evidence type="ECO:0000256" key="8">
    <source>
        <dbReference type="ARBA" id="ARBA00074306"/>
    </source>
</evidence>
<evidence type="ECO:0000256" key="4">
    <source>
        <dbReference type="ARBA" id="ARBA00022553"/>
    </source>
</evidence>
<dbReference type="SUPFAM" id="SSF52172">
    <property type="entry name" value="CheY-like"/>
    <property type="match status" value="1"/>
</dbReference>
<dbReference type="PANTHER" id="PTHR43047:SF72">
    <property type="entry name" value="OSMOSENSING HISTIDINE PROTEIN KINASE SLN1"/>
    <property type="match status" value="1"/>
</dbReference>
<evidence type="ECO:0000256" key="1">
    <source>
        <dbReference type="ARBA" id="ARBA00000085"/>
    </source>
</evidence>
<dbReference type="Gene3D" id="3.30.565.10">
    <property type="entry name" value="Histidine kinase-like ATPase, C-terminal domain"/>
    <property type="match status" value="1"/>
</dbReference>
<evidence type="ECO:0000313" key="14">
    <source>
        <dbReference type="Proteomes" id="UP000271624"/>
    </source>
</evidence>
<dbReference type="CDD" id="cd00082">
    <property type="entry name" value="HisKA"/>
    <property type="match status" value="1"/>
</dbReference>
<evidence type="ECO:0000256" key="7">
    <source>
        <dbReference type="ARBA" id="ARBA00023012"/>
    </source>
</evidence>
<dbReference type="SMART" id="SM00448">
    <property type="entry name" value="REC"/>
    <property type="match status" value="1"/>
</dbReference>
<keyword evidence="7" id="KW-0902">Two-component regulatory system</keyword>
<evidence type="ECO:0000313" key="13">
    <source>
        <dbReference type="EMBL" id="RUT08969.1"/>
    </source>
</evidence>
<dbReference type="Pfam" id="PF00512">
    <property type="entry name" value="HisKA"/>
    <property type="match status" value="1"/>
</dbReference>
<dbReference type="PRINTS" id="PR00344">
    <property type="entry name" value="BCTRLSENSOR"/>
</dbReference>
<dbReference type="Proteomes" id="UP000271624">
    <property type="component" value="Unassembled WGS sequence"/>
</dbReference>
<dbReference type="PROSITE" id="PS50110">
    <property type="entry name" value="RESPONSE_REGULATORY"/>
    <property type="match status" value="1"/>
</dbReference>
<dbReference type="SUPFAM" id="SSF47384">
    <property type="entry name" value="Homodimeric domain of signal transducing histidine kinase"/>
    <property type="match status" value="1"/>
</dbReference>
<dbReference type="GO" id="GO:0005886">
    <property type="term" value="C:plasma membrane"/>
    <property type="evidence" value="ECO:0007669"/>
    <property type="project" value="TreeGrafter"/>
</dbReference>
<dbReference type="SMART" id="SM00387">
    <property type="entry name" value="HATPase_c"/>
    <property type="match status" value="1"/>
</dbReference>
<dbReference type="OrthoDB" id="568844at2"/>
<evidence type="ECO:0000259" key="11">
    <source>
        <dbReference type="PROSITE" id="PS50109"/>
    </source>
</evidence>
<dbReference type="Gene3D" id="3.40.50.2300">
    <property type="match status" value="1"/>
</dbReference>
<dbReference type="Gene3D" id="1.10.287.130">
    <property type="match status" value="1"/>
</dbReference>
<dbReference type="InterPro" id="IPR004358">
    <property type="entry name" value="Sig_transdc_His_kin-like_C"/>
</dbReference>
<dbReference type="GO" id="GO:0000155">
    <property type="term" value="F:phosphorelay sensor kinase activity"/>
    <property type="evidence" value="ECO:0007669"/>
    <property type="project" value="InterPro"/>
</dbReference>
<dbReference type="InterPro" id="IPR036890">
    <property type="entry name" value="HATPase_C_sf"/>
</dbReference>
<dbReference type="InterPro" id="IPR005467">
    <property type="entry name" value="His_kinase_dom"/>
</dbReference>
<dbReference type="GO" id="GO:0009927">
    <property type="term" value="F:histidine phosphotransfer kinase activity"/>
    <property type="evidence" value="ECO:0007669"/>
    <property type="project" value="TreeGrafter"/>
</dbReference>
<proteinExistence type="inferred from homology"/>
<comment type="caution">
    <text evidence="13">The sequence shown here is derived from an EMBL/GenBank/DDBJ whole genome shotgun (WGS) entry which is preliminary data.</text>
</comment>
<feature type="domain" description="Response regulatory" evidence="12">
    <location>
        <begin position="6"/>
        <end position="122"/>
    </location>
</feature>
<keyword evidence="4 9" id="KW-0597">Phosphoprotein</keyword>
<reference evidence="13" key="1">
    <citation type="submission" date="2018-12" db="EMBL/GenBank/DDBJ databases">
        <authorList>
            <person name="Will S."/>
            <person name="Neumann-Schaal M."/>
            <person name="Henke P."/>
        </authorList>
    </citation>
    <scope>NUCLEOTIDE SEQUENCE</scope>
    <source>
        <strain evidence="13">PCC 7102</strain>
    </source>
</reference>
<dbReference type="EMBL" id="RSCL01000002">
    <property type="protein sequence ID" value="RUT08969.1"/>
    <property type="molecule type" value="Genomic_DNA"/>
</dbReference>
<dbReference type="InterPro" id="IPR011006">
    <property type="entry name" value="CheY-like_superfamily"/>
</dbReference>
<accession>A0A3S1ATY9</accession>
<dbReference type="PROSITE" id="PS50109">
    <property type="entry name" value="HIS_KIN"/>
    <property type="match status" value="1"/>
</dbReference>
<feature type="domain" description="Histidine kinase" evidence="11">
    <location>
        <begin position="180"/>
        <end position="399"/>
    </location>
</feature>
<dbReference type="InterPro" id="IPR003594">
    <property type="entry name" value="HATPase_dom"/>
</dbReference>
<evidence type="ECO:0000259" key="12">
    <source>
        <dbReference type="PROSITE" id="PS50110"/>
    </source>
</evidence>
<gene>
    <name evidence="13" type="ORF">DSM106972_010220</name>
</gene>
<evidence type="ECO:0000256" key="10">
    <source>
        <dbReference type="SAM" id="Coils"/>
    </source>
</evidence>
<dbReference type="RefSeq" id="WP_127079513.1">
    <property type="nucleotide sequence ID" value="NZ_RSCL01000002.1"/>
</dbReference>
<dbReference type="InterPro" id="IPR001789">
    <property type="entry name" value="Sig_transdc_resp-reg_receiver"/>
</dbReference>
<sequence length="433" mass="48139">MEKTLKILVVDDDEVDRMTVRRALYNAGVLAVLSEVDTCSEAIKLVHTNSYDCVFLDYRLPDGDGLTLISQLRAENIKVPLVVLTGQSDELIAVELMKAGANDYLSKSQVSSETLAQVLRNAIRVYRAEMQAEQAMLQLRESNKILVQKNQELEQQQKLIQQQNIKLKEASQLKSKFLATISHELRTPMNAIIGFSQFLLRPKFGTLSDSQRDMVQRILNNGKHLLGLLNEVLDFSKIESGQLELKPQIYDILTVVNSTIGEMTAQASMKKLSLSVTNKLDDSIVYSDPLRVKQIVANLLSNAIKFTKVGAINIEVEAVNENRIAISVHDTGIGIDSNETDNIFEVFRQIDQAINREYPGTGLGLAIVKALVNMMSGTIHVESELGNGSTFRIEIPRQVCSDGAEDTKLMDNFVTKKNISTQSDVLSRPSDRG</sequence>
<dbReference type="PANTHER" id="PTHR43047">
    <property type="entry name" value="TWO-COMPONENT HISTIDINE PROTEIN KINASE"/>
    <property type="match status" value="1"/>
</dbReference>
<dbReference type="InterPro" id="IPR036097">
    <property type="entry name" value="HisK_dim/P_sf"/>
</dbReference>
<protein>
    <recommendedName>
        <fullName evidence="8">Circadian input-output histidine kinase CikA</fullName>
        <ecNumber evidence="3">2.7.13.3</ecNumber>
    </recommendedName>
</protein>
<dbReference type="SMART" id="SM00388">
    <property type="entry name" value="HisKA"/>
    <property type="match status" value="1"/>
</dbReference>
<comment type="catalytic activity">
    <reaction evidence="1">
        <text>ATP + protein L-histidine = ADP + protein N-phospho-L-histidine.</text>
        <dbReference type="EC" id="2.7.13.3"/>
    </reaction>
</comment>
<dbReference type="SUPFAM" id="SSF55874">
    <property type="entry name" value="ATPase domain of HSP90 chaperone/DNA topoisomerase II/histidine kinase"/>
    <property type="match status" value="1"/>
</dbReference>
<dbReference type="InterPro" id="IPR003661">
    <property type="entry name" value="HisK_dim/P_dom"/>
</dbReference>
<dbReference type="AlphaFoldDB" id="A0A3S1ATY9"/>
<feature type="modified residue" description="4-aspartylphosphate" evidence="9">
    <location>
        <position position="57"/>
    </location>
</feature>
<dbReference type="Pfam" id="PF02518">
    <property type="entry name" value="HATPase_c"/>
    <property type="match status" value="1"/>
</dbReference>